<evidence type="ECO:0000256" key="1">
    <source>
        <dbReference type="ARBA" id="ARBA00022722"/>
    </source>
</evidence>
<evidence type="ECO:0000256" key="10">
    <source>
        <dbReference type="ARBA" id="ARBA00023235"/>
    </source>
</evidence>
<dbReference type="InterPro" id="IPR011335">
    <property type="entry name" value="Restrct_endonuc-II-like"/>
</dbReference>
<dbReference type="SUPFAM" id="SSF52980">
    <property type="entry name" value="Restriction endonuclease-like"/>
    <property type="match status" value="1"/>
</dbReference>
<dbReference type="EMBL" id="CP006912">
    <property type="protein sequence ID" value="AHB49729.1"/>
    <property type="molecule type" value="Genomic_DNA"/>
</dbReference>
<keyword evidence="7 15" id="KW-0067">ATP-binding</keyword>
<evidence type="ECO:0000256" key="15">
    <source>
        <dbReference type="PROSITE-ProRule" id="PRU00560"/>
    </source>
</evidence>
<dbReference type="InterPro" id="IPR011604">
    <property type="entry name" value="PDDEXK-like_dom_sf"/>
</dbReference>
<evidence type="ECO:0000259" key="17">
    <source>
        <dbReference type="PROSITE" id="PS51198"/>
    </source>
</evidence>
<dbReference type="PROSITE" id="PS51198">
    <property type="entry name" value="UVRD_HELICASE_ATP_BIND"/>
    <property type="match status" value="1"/>
</dbReference>
<dbReference type="InterPro" id="IPR038726">
    <property type="entry name" value="PDDEXK_AddAB-type"/>
</dbReference>
<dbReference type="SUPFAM" id="SSF52540">
    <property type="entry name" value="P-loop containing nucleoside triphosphate hydrolases"/>
    <property type="match status" value="1"/>
</dbReference>
<dbReference type="InterPro" id="IPR000212">
    <property type="entry name" value="DNA_helicase_UvrD/REP"/>
</dbReference>
<protein>
    <recommendedName>
        <fullName evidence="12">DNA 3'-5' helicase</fullName>
        <ecNumber evidence="12">5.6.2.4</ecNumber>
    </recommendedName>
    <alternativeName>
        <fullName evidence="13">DNA 3'-5' helicase II</fullName>
    </alternativeName>
</protein>
<evidence type="ECO:0000313" key="19">
    <source>
        <dbReference type="EMBL" id="AHB49729.1"/>
    </source>
</evidence>
<dbReference type="Pfam" id="PF13361">
    <property type="entry name" value="UvrD_C"/>
    <property type="match status" value="1"/>
</dbReference>
<feature type="compositionally biased region" description="Basic and acidic residues" evidence="16">
    <location>
        <begin position="980"/>
        <end position="994"/>
    </location>
</feature>
<dbReference type="InterPro" id="IPR014151">
    <property type="entry name" value="DNA_helicase_AddA"/>
</dbReference>
<dbReference type="OrthoDB" id="9810135at2"/>
<dbReference type="RefSeq" id="WP_023788724.1">
    <property type="nucleotide sequence ID" value="NC_022997.1"/>
</dbReference>
<dbReference type="GO" id="GO:0000725">
    <property type="term" value="P:recombinational repair"/>
    <property type="evidence" value="ECO:0007669"/>
    <property type="project" value="TreeGrafter"/>
</dbReference>
<evidence type="ECO:0000256" key="3">
    <source>
        <dbReference type="ARBA" id="ARBA00022763"/>
    </source>
</evidence>
<gene>
    <name evidence="19" type="ORF">W911_17175</name>
</gene>
<reference evidence="19 20" key="1">
    <citation type="journal article" date="2014" name="Genome Announc.">
        <title>Complete Genome Sequence of Hyphomicrobium nitrativorans Strain NL23, a Denitrifying Bacterium Isolated from Biofilm of a Methanol-Fed Denitrification System Treating Seawater at the Montreal Biodome.</title>
        <authorList>
            <person name="Martineau C."/>
            <person name="Villeneuve C."/>
            <person name="Mauffrey F."/>
            <person name="Villemur R."/>
        </authorList>
    </citation>
    <scope>NUCLEOTIDE SEQUENCE [LARGE SCALE GENOMIC DNA]</scope>
    <source>
        <strain evidence="19">NL23</strain>
    </source>
</reference>
<dbReference type="Gene3D" id="3.40.50.300">
    <property type="entry name" value="P-loop containing nucleotide triphosphate hydrolases"/>
    <property type="match status" value="4"/>
</dbReference>
<feature type="domain" description="UvrD-like helicase C-terminal" evidence="18">
    <location>
        <begin position="517"/>
        <end position="798"/>
    </location>
</feature>
<dbReference type="PANTHER" id="PTHR11070:SF2">
    <property type="entry name" value="ATP-DEPENDENT DNA HELICASE SRS2"/>
    <property type="match status" value="1"/>
</dbReference>
<keyword evidence="2 15" id="KW-0547">Nucleotide-binding</keyword>
<keyword evidence="9" id="KW-0234">DNA repair</keyword>
<evidence type="ECO:0000256" key="14">
    <source>
        <dbReference type="ARBA" id="ARBA00048988"/>
    </source>
</evidence>
<evidence type="ECO:0000256" key="8">
    <source>
        <dbReference type="ARBA" id="ARBA00023125"/>
    </source>
</evidence>
<keyword evidence="6" id="KW-0269">Exonuclease</keyword>
<comment type="catalytic activity">
    <reaction evidence="14">
        <text>ATP + H2O = ADP + phosphate + H(+)</text>
        <dbReference type="Rhea" id="RHEA:13065"/>
        <dbReference type="ChEBI" id="CHEBI:15377"/>
        <dbReference type="ChEBI" id="CHEBI:15378"/>
        <dbReference type="ChEBI" id="CHEBI:30616"/>
        <dbReference type="ChEBI" id="CHEBI:43474"/>
        <dbReference type="ChEBI" id="CHEBI:456216"/>
        <dbReference type="EC" id="5.6.2.4"/>
    </reaction>
</comment>
<evidence type="ECO:0000256" key="12">
    <source>
        <dbReference type="ARBA" id="ARBA00034808"/>
    </source>
</evidence>
<dbReference type="Pfam" id="PF12705">
    <property type="entry name" value="PDDEXK_1"/>
    <property type="match status" value="1"/>
</dbReference>
<evidence type="ECO:0000256" key="4">
    <source>
        <dbReference type="ARBA" id="ARBA00022801"/>
    </source>
</evidence>
<evidence type="ECO:0000256" key="9">
    <source>
        <dbReference type="ARBA" id="ARBA00023204"/>
    </source>
</evidence>
<comment type="catalytic activity">
    <reaction evidence="11">
        <text>Couples ATP hydrolysis with the unwinding of duplex DNA by translocating in the 3'-5' direction.</text>
        <dbReference type="EC" id="5.6.2.4"/>
    </reaction>
</comment>
<keyword evidence="10" id="KW-0413">Isomerase</keyword>
<evidence type="ECO:0000256" key="16">
    <source>
        <dbReference type="SAM" id="MobiDB-lite"/>
    </source>
</evidence>
<dbReference type="GO" id="GO:0043138">
    <property type="term" value="F:3'-5' DNA helicase activity"/>
    <property type="evidence" value="ECO:0007669"/>
    <property type="project" value="UniProtKB-EC"/>
</dbReference>
<evidence type="ECO:0000256" key="11">
    <source>
        <dbReference type="ARBA" id="ARBA00034617"/>
    </source>
</evidence>
<dbReference type="Pfam" id="PF00580">
    <property type="entry name" value="UvrD-helicase"/>
    <property type="match status" value="1"/>
</dbReference>
<dbReference type="KEGG" id="hni:W911_17175"/>
<dbReference type="PANTHER" id="PTHR11070">
    <property type="entry name" value="UVRD / RECB / PCRA DNA HELICASE FAMILY MEMBER"/>
    <property type="match status" value="1"/>
</dbReference>
<keyword evidence="5 15" id="KW-0347">Helicase</keyword>
<feature type="compositionally biased region" description="Basic and acidic residues" evidence="16">
    <location>
        <begin position="932"/>
        <end position="942"/>
    </location>
</feature>
<evidence type="ECO:0000313" key="20">
    <source>
        <dbReference type="Proteomes" id="UP000018542"/>
    </source>
</evidence>
<evidence type="ECO:0000256" key="2">
    <source>
        <dbReference type="ARBA" id="ARBA00022741"/>
    </source>
</evidence>
<dbReference type="GO" id="GO:0003677">
    <property type="term" value="F:DNA binding"/>
    <property type="evidence" value="ECO:0007669"/>
    <property type="project" value="UniProtKB-KW"/>
</dbReference>
<dbReference type="GO" id="GO:0033202">
    <property type="term" value="C:DNA helicase complex"/>
    <property type="evidence" value="ECO:0007669"/>
    <property type="project" value="TreeGrafter"/>
</dbReference>
<dbReference type="PROSITE" id="PS51217">
    <property type="entry name" value="UVRD_HELICASE_CTER"/>
    <property type="match status" value="1"/>
</dbReference>
<accession>V5SIF1</accession>
<dbReference type="PATRIC" id="fig|1029756.8.peg.3575"/>
<keyword evidence="1" id="KW-0540">Nuclease</keyword>
<dbReference type="GO" id="GO:0005524">
    <property type="term" value="F:ATP binding"/>
    <property type="evidence" value="ECO:0007669"/>
    <property type="project" value="UniProtKB-UniRule"/>
</dbReference>
<dbReference type="Gene3D" id="1.10.486.10">
    <property type="entry name" value="PCRA, domain 4"/>
    <property type="match status" value="1"/>
</dbReference>
<evidence type="ECO:0000256" key="7">
    <source>
        <dbReference type="ARBA" id="ARBA00022840"/>
    </source>
</evidence>
<proteinExistence type="predicted"/>
<keyword evidence="3" id="KW-0227">DNA damage</keyword>
<name>V5SIF1_9HYPH</name>
<evidence type="ECO:0000256" key="5">
    <source>
        <dbReference type="ARBA" id="ARBA00022806"/>
    </source>
</evidence>
<dbReference type="GO" id="GO:0005829">
    <property type="term" value="C:cytosol"/>
    <property type="evidence" value="ECO:0007669"/>
    <property type="project" value="TreeGrafter"/>
</dbReference>
<dbReference type="AlphaFoldDB" id="V5SIF1"/>
<sequence length="1190" mass="129886">MTVLASIAAELAETTRRQAAAADPLASCWVSANAGTGKTHVLTMRVLRLLLAGTPPERILCLTFTKAAAAEMSKRVFESLAKWVMLPEAELGETLTKFLGRAPSDEEMLLARTLFTRATETPGGLGIVTIHAFAERLLQRFPLEAGVTPGFSILDDTTAKKLMRDAIDHVIGAAARDPKSTLGRALEAAIAYAADDHFDDILTDAVSRREWLEGIARLPSDTEGGPEGLDMAERLYRRHFGVRSDITRAAIEKEAAELLSGAQFAHLRDVLRGGTKTDAGMADKISSALAAPSDGARMEALCGLFLKSNGDPRDKFLTKALKEKNPEAEPMLARAQSRFLSLWSERQGAVATEATMALIRLADAVRQRYHNAKVRRAALDFDDLIQRAQNLLANSSSVEWVLYKLDRGLDHILVDESQDTSPSQWRVVEAIAGEFFSGTGAREDVVRTLFAVGDEKQSIYSFQGAAPEMFSAMGDRFATLTESAGATWQRIPLTLSFRTVAPVLDAVDRVFADTSRTPGVTPAPHVAQRAGHAGLVELWETEQYEDVEPADAWSPLEDKTAEPPVVRLANRIADTIKSWIATGETLVSTGRPITPGDILILVQKRNPFAAPMVQALKARGIPVAGADRMRLTEQIAVQDMLSLGDFLTLPEDDLALAEVLKSPIFGLDDTDLETLACGRKGTLWKALLDTARDVPRFVEAAETLKRWRKAADFRPPFEFFADILDRDGVRRRLIARLGLDAADPLDEFLDLALTYDDGAPPSLAGFLAFMRDGERDIKRDMEHGRNEVRVMTVHGAKGLEAPVVFLPDTCNVGSAASRGGRPMTLDDMPRPAGLAAPFVWPVKGTSGIDAIQSARQTLAQREREERNRLLYVAMTRARDRLYVAGFEGKRGRGTGCWYDLIEAGLADCLERIALKGGREVRRLEAPQTAEVKAPDHAAETETHASPPPAWSVQPAPREPQLTVPLAPSRLAPYETDDEGEPLRVSRSPDARDEPAALSPGNLHGESRFLRGTLTHALLEHLPQIAPDARARVAEAYLAERGRGLPERTRASIATEVLGLISDPSFAPVFGPDSRAEVPIVAVIPRPEGASPGPPLRIAGQIDRLAITDDAILIVDYKTNRAAPVNHSAVAAVYLYQLAAYRLAVRDIFPGRAVRAALLWTESPHLMEIPEEILEAHAKDLWHVDRLRLDA</sequence>
<feature type="binding site" evidence="15">
    <location>
        <begin position="32"/>
        <end position="39"/>
    </location>
    <ligand>
        <name>ATP</name>
        <dbReference type="ChEBI" id="CHEBI:30616"/>
    </ligand>
</feature>
<evidence type="ECO:0000256" key="13">
    <source>
        <dbReference type="ARBA" id="ARBA00034923"/>
    </source>
</evidence>
<evidence type="ECO:0000256" key="6">
    <source>
        <dbReference type="ARBA" id="ARBA00022839"/>
    </source>
</evidence>
<dbReference type="Gene3D" id="3.90.320.10">
    <property type="match status" value="1"/>
</dbReference>
<dbReference type="HOGENOM" id="CLU_001114_0_0_5"/>
<feature type="region of interest" description="Disordered" evidence="16">
    <location>
        <begin position="925"/>
        <end position="1005"/>
    </location>
</feature>
<dbReference type="STRING" id="1029756.W911_17175"/>
<dbReference type="InterPro" id="IPR027417">
    <property type="entry name" value="P-loop_NTPase"/>
</dbReference>
<dbReference type="Proteomes" id="UP000018542">
    <property type="component" value="Chromosome"/>
</dbReference>
<organism evidence="19 20">
    <name type="scientific">Hyphomicrobium nitrativorans NL23</name>
    <dbReference type="NCBI Taxonomy" id="1029756"/>
    <lineage>
        <taxon>Bacteria</taxon>
        <taxon>Pseudomonadati</taxon>
        <taxon>Pseudomonadota</taxon>
        <taxon>Alphaproteobacteria</taxon>
        <taxon>Hyphomicrobiales</taxon>
        <taxon>Hyphomicrobiaceae</taxon>
        <taxon>Hyphomicrobium</taxon>
    </lineage>
</organism>
<dbReference type="GO" id="GO:0004527">
    <property type="term" value="F:exonuclease activity"/>
    <property type="evidence" value="ECO:0007669"/>
    <property type="project" value="UniProtKB-KW"/>
</dbReference>
<feature type="domain" description="UvrD-like helicase ATP-binding" evidence="17">
    <location>
        <begin position="11"/>
        <end position="500"/>
    </location>
</feature>
<evidence type="ECO:0000259" key="18">
    <source>
        <dbReference type="PROSITE" id="PS51217"/>
    </source>
</evidence>
<dbReference type="EC" id="5.6.2.4" evidence="12"/>
<keyword evidence="8" id="KW-0238">DNA-binding</keyword>
<dbReference type="InterPro" id="IPR014017">
    <property type="entry name" value="DNA_helicase_UvrD-like_C"/>
</dbReference>
<keyword evidence="20" id="KW-1185">Reference proteome</keyword>
<dbReference type="InterPro" id="IPR014016">
    <property type="entry name" value="UvrD-like_ATP-bd"/>
</dbReference>
<keyword evidence="4 15" id="KW-0378">Hydrolase</keyword>
<dbReference type="NCBIfam" id="TIGR02784">
    <property type="entry name" value="addA_alphas"/>
    <property type="match status" value="1"/>
</dbReference>